<dbReference type="KEGG" id="afx:JZ786_04125"/>
<name>A0A9X7Z6P5_9BACL</name>
<dbReference type="Proteomes" id="UP000663505">
    <property type="component" value="Chromosome"/>
</dbReference>
<accession>A0A9X7Z6P5</accession>
<feature type="transmembrane region" description="Helical" evidence="6">
    <location>
        <begin position="95"/>
        <end position="114"/>
    </location>
</feature>
<evidence type="ECO:0000256" key="3">
    <source>
        <dbReference type="ARBA" id="ARBA00022692"/>
    </source>
</evidence>
<dbReference type="AlphaFoldDB" id="A0A9X7Z6P5"/>
<dbReference type="RefSeq" id="WP_206657535.1">
    <property type="nucleotide sequence ID" value="NZ_CP071182.1"/>
</dbReference>
<gene>
    <name evidence="7" type="ORF">JZ786_04125</name>
</gene>
<evidence type="ECO:0000256" key="5">
    <source>
        <dbReference type="ARBA" id="ARBA00023136"/>
    </source>
</evidence>
<feature type="transmembrane region" description="Helical" evidence="6">
    <location>
        <begin position="70"/>
        <end position="89"/>
    </location>
</feature>
<evidence type="ECO:0000256" key="6">
    <source>
        <dbReference type="RuleBase" id="RU004379"/>
    </source>
</evidence>
<dbReference type="CDD" id="cd10432">
    <property type="entry name" value="BI-1-like_bacterial"/>
    <property type="match status" value="1"/>
</dbReference>
<reference evidence="7 8" key="1">
    <citation type="submission" date="2021-02" db="EMBL/GenBank/DDBJ databases">
        <title>Alicyclobacillus curvatus sp. nov. and Alicyclobacillus mengziensis sp. nov., two acidophilic bacteria isolated from acid mine drainage.</title>
        <authorList>
            <person name="Huang Y."/>
        </authorList>
    </citation>
    <scope>NUCLEOTIDE SEQUENCE [LARGE SCALE GENOMIC DNA]</scope>
    <source>
        <strain evidence="7 8">S30H14</strain>
    </source>
</reference>
<evidence type="ECO:0000256" key="1">
    <source>
        <dbReference type="ARBA" id="ARBA00004141"/>
    </source>
</evidence>
<evidence type="ECO:0000256" key="4">
    <source>
        <dbReference type="ARBA" id="ARBA00022989"/>
    </source>
</evidence>
<evidence type="ECO:0000313" key="8">
    <source>
        <dbReference type="Proteomes" id="UP000663505"/>
    </source>
</evidence>
<keyword evidence="8" id="KW-1185">Reference proteome</keyword>
<feature type="transmembrane region" description="Helical" evidence="6">
    <location>
        <begin position="153"/>
        <end position="171"/>
    </location>
</feature>
<feature type="transmembrane region" description="Helical" evidence="6">
    <location>
        <begin position="121"/>
        <end position="147"/>
    </location>
</feature>
<keyword evidence="3 6" id="KW-0812">Transmembrane</keyword>
<protein>
    <submittedName>
        <fullName evidence="7">Bax inhibitor-1/YccA family protein</fullName>
    </submittedName>
</protein>
<keyword evidence="5 6" id="KW-0472">Membrane</keyword>
<dbReference type="Pfam" id="PF01027">
    <property type="entry name" value="Bax1-I"/>
    <property type="match status" value="1"/>
</dbReference>
<evidence type="ECO:0000313" key="7">
    <source>
        <dbReference type="EMBL" id="QSO48199.1"/>
    </source>
</evidence>
<dbReference type="InterPro" id="IPR006214">
    <property type="entry name" value="Bax_inhibitor_1-related"/>
</dbReference>
<sequence length="215" mass="23651">METYALTRNSVFSRVFFGLAISLVFAFVGVYAGQYVPPTVISLLMFVELLMIFGAMFLRRRRHMGMTFVYLFTFISGITLYPVLAYYTGVLGPATLLKAIGVSAIAFIVAALVASRTSFDFSFLGGFLFIGLIAIVVMGLVSMFIGFSTMAGLIYSLLGIAIFVGYVLFDVNRMAHNGLSDAMVPWMVLSLYLDFINLLLFVLQLLGILGGQSRR</sequence>
<dbReference type="EMBL" id="CP071182">
    <property type="protein sequence ID" value="QSO48199.1"/>
    <property type="molecule type" value="Genomic_DNA"/>
</dbReference>
<evidence type="ECO:0000256" key="2">
    <source>
        <dbReference type="ARBA" id="ARBA00010350"/>
    </source>
</evidence>
<organism evidence="7 8">
    <name type="scientific">Alicyclobacillus mengziensis</name>
    <dbReference type="NCBI Taxonomy" id="2931921"/>
    <lineage>
        <taxon>Bacteria</taxon>
        <taxon>Bacillati</taxon>
        <taxon>Bacillota</taxon>
        <taxon>Bacilli</taxon>
        <taxon>Bacillales</taxon>
        <taxon>Alicyclobacillaceae</taxon>
        <taxon>Alicyclobacillus</taxon>
    </lineage>
</organism>
<feature type="transmembrane region" description="Helical" evidence="6">
    <location>
        <begin position="39"/>
        <end position="58"/>
    </location>
</feature>
<dbReference type="GO" id="GO:0005886">
    <property type="term" value="C:plasma membrane"/>
    <property type="evidence" value="ECO:0007669"/>
    <property type="project" value="TreeGrafter"/>
</dbReference>
<dbReference type="PANTHER" id="PTHR23291:SF50">
    <property type="entry name" value="PROTEIN LIFEGUARD 4"/>
    <property type="match status" value="1"/>
</dbReference>
<feature type="transmembrane region" description="Helical" evidence="6">
    <location>
        <begin position="12"/>
        <end position="33"/>
    </location>
</feature>
<comment type="subcellular location">
    <subcellularLocation>
        <location evidence="1">Membrane</location>
        <topology evidence="1">Multi-pass membrane protein</topology>
    </subcellularLocation>
</comment>
<dbReference type="PANTHER" id="PTHR23291">
    <property type="entry name" value="BAX INHIBITOR-RELATED"/>
    <property type="match status" value="1"/>
</dbReference>
<feature type="transmembrane region" description="Helical" evidence="6">
    <location>
        <begin position="183"/>
        <end position="209"/>
    </location>
</feature>
<keyword evidence="4 6" id="KW-1133">Transmembrane helix</keyword>
<comment type="similarity">
    <text evidence="2 6">Belongs to the BI1 family.</text>
</comment>
<proteinExistence type="inferred from homology"/>